<dbReference type="Gene3D" id="3.30.390.50">
    <property type="entry name" value="CO dehydrogenase flavoprotein, C-terminal domain"/>
    <property type="match status" value="1"/>
</dbReference>
<dbReference type="EMBL" id="BMNW01000003">
    <property type="protein sequence ID" value="GGM05520.1"/>
    <property type="molecule type" value="Genomic_DNA"/>
</dbReference>
<dbReference type="Gene3D" id="3.30.465.10">
    <property type="match status" value="2"/>
</dbReference>
<keyword evidence="4" id="KW-1185">Reference proteome</keyword>
<dbReference type="Proteomes" id="UP000616499">
    <property type="component" value="Unassembled WGS sequence"/>
</dbReference>
<accession>A0ABQ2GPN4</accession>
<dbReference type="InterPro" id="IPR051312">
    <property type="entry name" value="Diverse_Substr_Oxidored"/>
</dbReference>
<dbReference type="PANTHER" id="PTHR42659:SF1">
    <property type="entry name" value="OXIDOREDUCTASE"/>
    <property type="match status" value="1"/>
</dbReference>
<keyword evidence="1" id="KW-0285">Flavoprotein</keyword>
<name>A0ABQ2GPN4_9PSED</name>
<sequence>MNRFSYSKPQQVNDAIQQLSDTGRFIAGGTNLLDLMKENVARPDQLVDINALPLREIETTQAGGLRIGALVKNSTVAYHPDVERVYPLLSQAILAGASAQLRNMASTGGNLLQRTRCYYFYDIGTPCNKREPGSGCGALNGQNRIHAILGHSDQCIAVHPSDMAVALAALEATVHVSGPDGDRVIPMSEFHRLPGDTPHLDTTLGQHELITAVELPPRGFAENYAYVKIRDRASYAFALVSVAAALELNGNTIGTARIALGGVAHKPWRKPEAEALLAGKPATEENFRAAAELILQGAQGFEHNSFKIELAKRAIVRALSEAASGVNAK</sequence>
<dbReference type="InterPro" id="IPR016167">
    <property type="entry name" value="FAD-bd_PCMH_sub1"/>
</dbReference>
<dbReference type="InterPro" id="IPR036318">
    <property type="entry name" value="FAD-bd_PCMH-like_sf"/>
</dbReference>
<feature type="domain" description="FAD-binding PCMH-type" evidence="2">
    <location>
        <begin position="1"/>
        <end position="220"/>
    </location>
</feature>
<comment type="caution">
    <text evidence="3">The sequence shown here is derived from an EMBL/GenBank/DDBJ whole genome shotgun (WGS) entry which is preliminary data.</text>
</comment>
<dbReference type="InterPro" id="IPR005107">
    <property type="entry name" value="CO_DH_flav_C"/>
</dbReference>
<dbReference type="PANTHER" id="PTHR42659">
    <property type="entry name" value="XANTHINE DEHYDROGENASE SUBUNIT C-RELATED"/>
    <property type="match status" value="1"/>
</dbReference>
<keyword evidence="1" id="KW-0274">FAD</keyword>
<evidence type="ECO:0000256" key="1">
    <source>
        <dbReference type="ARBA" id="ARBA00022827"/>
    </source>
</evidence>
<dbReference type="SUPFAM" id="SSF56176">
    <property type="entry name" value="FAD-binding/transporter-associated domain-like"/>
    <property type="match status" value="1"/>
</dbReference>
<dbReference type="PROSITE" id="PS51387">
    <property type="entry name" value="FAD_PCMH"/>
    <property type="match status" value="1"/>
</dbReference>
<evidence type="ECO:0000313" key="4">
    <source>
        <dbReference type="Proteomes" id="UP000616499"/>
    </source>
</evidence>
<dbReference type="RefSeq" id="WP_188865606.1">
    <property type="nucleotide sequence ID" value="NZ_BMNW01000003.1"/>
</dbReference>
<dbReference type="InterPro" id="IPR002346">
    <property type="entry name" value="Mopterin_DH_FAD-bd"/>
</dbReference>
<organism evidence="3 4">
    <name type="scientific">Pseudomonas asuensis</name>
    <dbReference type="NCBI Taxonomy" id="1825787"/>
    <lineage>
        <taxon>Bacteria</taxon>
        <taxon>Pseudomonadati</taxon>
        <taxon>Pseudomonadota</taxon>
        <taxon>Gammaproteobacteria</taxon>
        <taxon>Pseudomonadales</taxon>
        <taxon>Pseudomonadaceae</taxon>
        <taxon>Pseudomonas</taxon>
    </lineage>
</organism>
<dbReference type="SMART" id="SM01092">
    <property type="entry name" value="CO_deh_flav_C"/>
    <property type="match status" value="1"/>
</dbReference>
<proteinExistence type="predicted"/>
<evidence type="ECO:0000259" key="2">
    <source>
        <dbReference type="PROSITE" id="PS51387"/>
    </source>
</evidence>
<dbReference type="Gene3D" id="3.30.43.10">
    <property type="entry name" value="Uridine Diphospho-n-acetylenolpyruvylglucosamine Reductase, domain 2"/>
    <property type="match status" value="1"/>
</dbReference>
<gene>
    <name evidence="3" type="ORF">GCM10009425_16070</name>
</gene>
<dbReference type="InterPro" id="IPR016166">
    <property type="entry name" value="FAD-bd_PCMH"/>
</dbReference>
<protein>
    <submittedName>
        <fullName evidence="3">FAD-binding molybdopterin dehydrogenase</fullName>
    </submittedName>
</protein>
<evidence type="ECO:0000313" key="3">
    <source>
        <dbReference type="EMBL" id="GGM05520.1"/>
    </source>
</evidence>
<reference evidence="4" key="1">
    <citation type="journal article" date="2019" name="Int. J. Syst. Evol. Microbiol.">
        <title>The Global Catalogue of Microorganisms (GCM) 10K type strain sequencing project: providing services to taxonomists for standard genome sequencing and annotation.</title>
        <authorList>
            <consortium name="The Broad Institute Genomics Platform"/>
            <consortium name="The Broad Institute Genome Sequencing Center for Infectious Disease"/>
            <person name="Wu L."/>
            <person name="Ma J."/>
        </authorList>
    </citation>
    <scope>NUCLEOTIDE SEQUENCE [LARGE SCALE GENOMIC DNA]</scope>
    <source>
        <strain evidence="4">JCM 13501</strain>
    </source>
</reference>
<dbReference type="Pfam" id="PF00941">
    <property type="entry name" value="FAD_binding_5"/>
    <property type="match status" value="1"/>
</dbReference>
<dbReference type="SUPFAM" id="SSF55447">
    <property type="entry name" value="CO dehydrogenase flavoprotein C-terminal domain-like"/>
    <property type="match status" value="1"/>
</dbReference>
<dbReference type="Pfam" id="PF03450">
    <property type="entry name" value="CO_deh_flav_C"/>
    <property type="match status" value="1"/>
</dbReference>
<dbReference type="InterPro" id="IPR016169">
    <property type="entry name" value="FAD-bd_PCMH_sub2"/>
</dbReference>
<dbReference type="InterPro" id="IPR036683">
    <property type="entry name" value="CO_DH_flav_C_dom_sf"/>
</dbReference>